<dbReference type="GO" id="GO:0003700">
    <property type="term" value="F:DNA-binding transcription factor activity"/>
    <property type="evidence" value="ECO:0007669"/>
    <property type="project" value="TreeGrafter"/>
</dbReference>
<name>A0A1J1IBF3_9DIPT</name>
<feature type="domain" description="BCL-11A-like CCHC zinc finger" evidence="13">
    <location>
        <begin position="26"/>
        <end position="53"/>
    </location>
</feature>
<dbReference type="Proteomes" id="UP000183832">
    <property type="component" value="Unassembled WGS sequence"/>
</dbReference>
<dbReference type="EMBL" id="CVRI01000046">
    <property type="protein sequence ID" value="CRK97066.1"/>
    <property type="molecule type" value="Genomic_DNA"/>
</dbReference>
<dbReference type="PANTHER" id="PTHR45993:SF6">
    <property type="entry name" value="C2H2-TYPE DOMAIN-CONTAINING PROTEIN"/>
    <property type="match status" value="1"/>
</dbReference>
<keyword evidence="6" id="KW-0862">Zinc</keyword>
<evidence type="ECO:0000256" key="11">
    <source>
        <dbReference type="ARBA" id="ARBA00023242"/>
    </source>
</evidence>
<keyword evidence="2" id="KW-1017">Isopeptide bond</keyword>
<dbReference type="GO" id="GO:0006357">
    <property type="term" value="P:regulation of transcription by RNA polymerase II"/>
    <property type="evidence" value="ECO:0007669"/>
    <property type="project" value="TreeGrafter"/>
</dbReference>
<feature type="compositionally biased region" description="Basic and acidic residues" evidence="12">
    <location>
        <begin position="160"/>
        <end position="182"/>
    </location>
</feature>
<dbReference type="PANTHER" id="PTHR45993">
    <property type="entry name" value="B-CELL LYMPHOMA/LEUKEMIA 11"/>
    <property type="match status" value="1"/>
</dbReference>
<dbReference type="AlphaFoldDB" id="A0A1J1IBF3"/>
<evidence type="ECO:0000256" key="4">
    <source>
        <dbReference type="ARBA" id="ARBA00022737"/>
    </source>
</evidence>
<keyword evidence="10" id="KW-0804">Transcription</keyword>
<dbReference type="STRING" id="568069.A0A1J1IBF3"/>
<evidence type="ECO:0000256" key="7">
    <source>
        <dbReference type="ARBA" id="ARBA00022843"/>
    </source>
</evidence>
<dbReference type="Pfam" id="PF25491">
    <property type="entry name" value="CCHC_BCL-11A"/>
    <property type="match status" value="1"/>
</dbReference>
<dbReference type="GO" id="GO:0005634">
    <property type="term" value="C:nucleus"/>
    <property type="evidence" value="ECO:0007669"/>
    <property type="project" value="UniProtKB-SubCell"/>
</dbReference>
<evidence type="ECO:0000256" key="3">
    <source>
        <dbReference type="ARBA" id="ARBA00022723"/>
    </source>
</evidence>
<protein>
    <submittedName>
        <fullName evidence="14">CLUMA_CG010459, isoform A</fullName>
    </submittedName>
</protein>
<dbReference type="OrthoDB" id="10046198at2759"/>
<keyword evidence="15" id="KW-1185">Reference proteome</keyword>
<keyword evidence="8" id="KW-0805">Transcription regulation</keyword>
<evidence type="ECO:0000256" key="8">
    <source>
        <dbReference type="ARBA" id="ARBA00023015"/>
    </source>
</evidence>
<feature type="region of interest" description="Disordered" evidence="12">
    <location>
        <begin position="81"/>
        <end position="247"/>
    </location>
</feature>
<evidence type="ECO:0000256" key="5">
    <source>
        <dbReference type="ARBA" id="ARBA00022771"/>
    </source>
</evidence>
<keyword evidence="7" id="KW-0832">Ubl conjugation</keyword>
<accession>A0A1J1IBF3</accession>
<feature type="compositionally biased region" description="Low complexity" evidence="12">
    <location>
        <begin position="96"/>
        <end position="131"/>
    </location>
</feature>
<dbReference type="InterPro" id="IPR057448">
    <property type="entry name" value="BCL-11A_Znf_CCHC"/>
</dbReference>
<dbReference type="GO" id="GO:0000978">
    <property type="term" value="F:RNA polymerase II cis-regulatory region sequence-specific DNA binding"/>
    <property type="evidence" value="ECO:0007669"/>
    <property type="project" value="TreeGrafter"/>
</dbReference>
<evidence type="ECO:0000256" key="9">
    <source>
        <dbReference type="ARBA" id="ARBA00023125"/>
    </source>
</evidence>
<evidence type="ECO:0000259" key="13">
    <source>
        <dbReference type="Pfam" id="PF25491"/>
    </source>
</evidence>
<keyword evidence="4" id="KW-0677">Repeat</keyword>
<dbReference type="InterPro" id="IPR051497">
    <property type="entry name" value="Dev/Hematopoietic_TF"/>
</dbReference>
<keyword evidence="9" id="KW-0238">DNA-binding</keyword>
<evidence type="ECO:0000256" key="6">
    <source>
        <dbReference type="ARBA" id="ARBA00022833"/>
    </source>
</evidence>
<reference evidence="14 15" key="1">
    <citation type="submission" date="2015-04" db="EMBL/GenBank/DDBJ databases">
        <authorList>
            <person name="Syromyatnikov M.Y."/>
            <person name="Popov V.N."/>
        </authorList>
    </citation>
    <scope>NUCLEOTIDE SEQUENCE [LARGE SCALE GENOMIC DNA]</scope>
</reference>
<evidence type="ECO:0000313" key="14">
    <source>
        <dbReference type="EMBL" id="CRK97066.1"/>
    </source>
</evidence>
<evidence type="ECO:0000256" key="10">
    <source>
        <dbReference type="ARBA" id="ARBA00023163"/>
    </source>
</evidence>
<evidence type="ECO:0000256" key="1">
    <source>
        <dbReference type="ARBA" id="ARBA00004123"/>
    </source>
</evidence>
<dbReference type="GO" id="GO:0008270">
    <property type="term" value="F:zinc ion binding"/>
    <property type="evidence" value="ECO:0007669"/>
    <property type="project" value="UniProtKB-KW"/>
</dbReference>
<comment type="subcellular location">
    <subcellularLocation>
        <location evidence="1">Nucleus</location>
    </subcellularLocation>
</comment>
<sequence length="260" mass="28471">MINQTFYSLITADSDTGEGESTTHDILTCGSCQKTFALAEIVKFIQHKVLQCNKENYGQCFTQGKLKQMILTLIEAYNGGTLSGTSGDRDSDDGRPLSLANSRRPSISAPISRKSSLSRMHSPPLASPSSHLLEDGSTSTPKRLSEDNDKRPDSATLSLDSKENDLDNKHRDSVEIKQERLNDASLCPDDDFNSLSNTQPPLKKLRADVADAESNTTNSGVKRNKSDNKEDGNNGSKRRKYISSSSKAKVYTIAESHVNI</sequence>
<keyword evidence="11" id="KW-0539">Nucleus</keyword>
<keyword evidence="3" id="KW-0479">Metal-binding</keyword>
<gene>
    <name evidence="14" type="primary">leukemia 11A-like isoform X2</name>
    <name evidence="14" type="ORF">CLUMA_CG010459</name>
</gene>
<organism evidence="14 15">
    <name type="scientific">Clunio marinus</name>
    <dbReference type="NCBI Taxonomy" id="568069"/>
    <lineage>
        <taxon>Eukaryota</taxon>
        <taxon>Metazoa</taxon>
        <taxon>Ecdysozoa</taxon>
        <taxon>Arthropoda</taxon>
        <taxon>Hexapoda</taxon>
        <taxon>Insecta</taxon>
        <taxon>Pterygota</taxon>
        <taxon>Neoptera</taxon>
        <taxon>Endopterygota</taxon>
        <taxon>Diptera</taxon>
        <taxon>Nematocera</taxon>
        <taxon>Chironomoidea</taxon>
        <taxon>Chironomidae</taxon>
        <taxon>Clunio</taxon>
    </lineage>
</organism>
<evidence type="ECO:0000256" key="12">
    <source>
        <dbReference type="SAM" id="MobiDB-lite"/>
    </source>
</evidence>
<evidence type="ECO:0000313" key="15">
    <source>
        <dbReference type="Proteomes" id="UP000183832"/>
    </source>
</evidence>
<keyword evidence="5" id="KW-0863">Zinc-finger</keyword>
<proteinExistence type="predicted"/>
<evidence type="ECO:0000256" key="2">
    <source>
        <dbReference type="ARBA" id="ARBA00022499"/>
    </source>
</evidence>
<feature type="compositionally biased region" description="Basic and acidic residues" evidence="12">
    <location>
        <begin position="143"/>
        <end position="153"/>
    </location>
</feature>